<comment type="caution">
    <text evidence="1">The sequence shown here is derived from an EMBL/GenBank/DDBJ whole genome shotgun (WGS) entry which is preliminary data.</text>
</comment>
<gene>
    <name evidence="1" type="ORF">ELH40_07645</name>
</gene>
<evidence type="ECO:0000313" key="1">
    <source>
        <dbReference type="EMBL" id="TBC14829.1"/>
    </source>
</evidence>
<sequence length="102" mass="10929">MSRKIVQRFCGKGMRKNKDLKRGTRIRKIATRFRTPMSAGPEAAAAPIKVVVIVVADRGSRLEAPQRTLSHAANAATTPGRSCMREIAVSAPASVNLSAWAG</sequence>
<proteinExistence type="predicted"/>
<dbReference type="Proteomes" id="UP000294215">
    <property type="component" value="Unassembled WGS sequence"/>
</dbReference>
<reference evidence="1 2" key="1">
    <citation type="submission" date="2019-02" db="EMBL/GenBank/DDBJ databases">
        <title>The genomic architecture of introgression among sibling species of bacteria.</title>
        <authorList>
            <person name="Cavassim M.I.A."/>
            <person name="Moeskjaer S."/>
            <person name="Moslemi C."/>
            <person name="Fields B."/>
            <person name="Bachmann A."/>
            <person name="Vilhjalmsson B."/>
            <person name="Schierup M.H."/>
            <person name="Young J.P.W."/>
            <person name="Andersen S.U."/>
        </authorList>
    </citation>
    <scope>NUCLEOTIDE SEQUENCE [LARGE SCALE GENOMIC DNA]</scope>
    <source>
        <strain evidence="1 2">SM92</strain>
    </source>
</reference>
<dbReference type="EMBL" id="SIMR01000001">
    <property type="protein sequence ID" value="TBC14829.1"/>
    <property type="molecule type" value="Genomic_DNA"/>
</dbReference>
<name>A0AB38I4K4_9HYPH</name>
<evidence type="ECO:0000313" key="2">
    <source>
        <dbReference type="Proteomes" id="UP000294215"/>
    </source>
</evidence>
<organism evidence="1 2">
    <name type="scientific">Rhizobium ruizarguesonis</name>
    <dbReference type="NCBI Taxonomy" id="2081791"/>
    <lineage>
        <taxon>Bacteria</taxon>
        <taxon>Pseudomonadati</taxon>
        <taxon>Pseudomonadota</taxon>
        <taxon>Alphaproteobacteria</taxon>
        <taxon>Hyphomicrobiales</taxon>
        <taxon>Rhizobiaceae</taxon>
        <taxon>Rhizobium/Agrobacterium group</taxon>
        <taxon>Rhizobium</taxon>
    </lineage>
</organism>
<protein>
    <submittedName>
        <fullName evidence="1">Uncharacterized protein</fullName>
    </submittedName>
</protein>
<dbReference type="AlphaFoldDB" id="A0AB38I4K4"/>
<accession>A0AB38I4K4</accession>